<name>A0A1Y1I012_KLENI</name>
<evidence type="ECO:0000313" key="5">
    <source>
        <dbReference type="Proteomes" id="UP000054558"/>
    </source>
</evidence>
<dbReference type="PANTHER" id="PTHR21385">
    <property type="entry name" value="ZINC FINGER PROTEIN-RELATED"/>
    <property type="match status" value="1"/>
</dbReference>
<dbReference type="OMA" id="YLHQREM"/>
<keyword evidence="1" id="KW-0472">Membrane</keyword>
<keyword evidence="1" id="KW-0812">Transmembrane</keyword>
<feature type="signal peptide" evidence="2">
    <location>
        <begin position="1"/>
        <end position="27"/>
    </location>
</feature>
<evidence type="ECO:0000256" key="2">
    <source>
        <dbReference type="SAM" id="SignalP"/>
    </source>
</evidence>
<proteinExistence type="predicted"/>
<evidence type="ECO:0000313" key="4">
    <source>
        <dbReference type="EMBL" id="GAQ83773.1"/>
    </source>
</evidence>
<evidence type="ECO:0000259" key="3">
    <source>
        <dbReference type="PROSITE" id="PS00028"/>
    </source>
</evidence>
<feature type="transmembrane region" description="Helical" evidence="1">
    <location>
        <begin position="221"/>
        <end position="242"/>
    </location>
</feature>
<feature type="chain" id="PRO_5012711169" description="C2H2-type domain-containing protein" evidence="2">
    <location>
        <begin position="28"/>
        <end position="272"/>
    </location>
</feature>
<dbReference type="PANTHER" id="PTHR21385:SF0">
    <property type="entry name" value="RE51073P"/>
    <property type="match status" value="1"/>
</dbReference>
<feature type="domain" description="C2H2-type" evidence="3">
    <location>
        <begin position="100"/>
        <end position="121"/>
    </location>
</feature>
<protein>
    <recommendedName>
        <fullName evidence="3">C2H2-type domain-containing protein</fullName>
    </recommendedName>
</protein>
<dbReference type="OrthoDB" id="4507at2759"/>
<accession>A0A1Y1I012</accession>
<keyword evidence="1" id="KW-1133">Transmembrane helix</keyword>
<keyword evidence="2" id="KW-0732">Signal</keyword>
<dbReference type="AlphaFoldDB" id="A0A1Y1I012"/>
<reference evidence="4 5" key="1">
    <citation type="journal article" date="2014" name="Nat. Commun.">
        <title>Klebsormidium flaccidum genome reveals primary factors for plant terrestrial adaptation.</title>
        <authorList>
            <person name="Hori K."/>
            <person name="Maruyama F."/>
            <person name="Fujisawa T."/>
            <person name="Togashi T."/>
            <person name="Yamamoto N."/>
            <person name="Seo M."/>
            <person name="Sato S."/>
            <person name="Yamada T."/>
            <person name="Mori H."/>
            <person name="Tajima N."/>
            <person name="Moriyama T."/>
            <person name="Ikeuchi M."/>
            <person name="Watanabe M."/>
            <person name="Wada H."/>
            <person name="Kobayashi K."/>
            <person name="Saito M."/>
            <person name="Masuda T."/>
            <person name="Sasaki-Sekimoto Y."/>
            <person name="Mashiguchi K."/>
            <person name="Awai K."/>
            <person name="Shimojima M."/>
            <person name="Masuda S."/>
            <person name="Iwai M."/>
            <person name="Nobusawa T."/>
            <person name="Narise T."/>
            <person name="Kondo S."/>
            <person name="Saito H."/>
            <person name="Sato R."/>
            <person name="Murakawa M."/>
            <person name="Ihara Y."/>
            <person name="Oshima-Yamada Y."/>
            <person name="Ohtaka K."/>
            <person name="Satoh M."/>
            <person name="Sonobe K."/>
            <person name="Ishii M."/>
            <person name="Ohtani R."/>
            <person name="Kanamori-Sato M."/>
            <person name="Honoki R."/>
            <person name="Miyazaki D."/>
            <person name="Mochizuki H."/>
            <person name="Umetsu J."/>
            <person name="Higashi K."/>
            <person name="Shibata D."/>
            <person name="Kamiya Y."/>
            <person name="Sato N."/>
            <person name="Nakamura Y."/>
            <person name="Tabata S."/>
            <person name="Ida S."/>
            <person name="Kurokawa K."/>
            <person name="Ohta H."/>
        </authorList>
    </citation>
    <scope>NUCLEOTIDE SEQUENCE [LARGE SCALE GENOMIC DNA]</scope>
    <source>
        <strain evidence="4 5">NIES-2285</strain>
    </source>
</reference>
<dbReference type="EMBL" id="DF237110">
    <property type="protein sequence ID" value="GAQ83773.1"/>
    <property type="molecule type" value="Genomic_DNA"/>
</dbReference>
<keyword evidence="5" id="KW-1185">Reference proteome</keyword>
<sequence length="272" mass="31433">MVSANQSNVVRALRLLALAAVLVLGESQQEIREDAKGGAELCDRERTRLARELLNQYLFPLIDTARFRLDPQRCRLHPENDMLLRQEEEKVEQENGLWQCRICRKMFREEEYIDKHMGNRHPQVVYPGATVCLADLCDILHCDAVERAVQKRAPPSCQEQDAQRRKHLCQALSEACFPPDQPLGQKMNEFFQRQFCDAHTCHEGRKLFPEGQQKRGRGARYFVLAGLGAILLALFYAGLFLYQRDLAKQGKGRLFSSRHAARLLHLRKHKKQ</sequence>
<dbReference type="PROSITE" id="PS00028">
    <property type="entry name" value="ZINC_FINGER_C2H2_1"/>
    <property type="match status" value="1"/>
</dbReference>
<organism evidence="4 5">
    <name type="scientific">Klebsormidium nitens</name>
    <name type="common">Green alga</name>
    <name type="synonym">Ulothrix nitens</name>
    <dbReference type="NCBI Taxonomy" id="105231"/>
    <lineage>
        <taxon>Eukaryota</taxon>
        <taxon>Viridiplantae</taxon>
        <taxon>Streptophyta</taxon>
        <taxon>Klebsormidiophyceae</taxon>
        <taxon>Klebsormidiales</taxon>
        <taxon>Klebsormidiaceae</taxon>
        <taxon>Klebsormidium</taxon>
    </lineage>
</organism>
<gene>
    <name evidence="4" type="ORF">KFL_001610140</name>
</gene>
<dbReference type="Proteomes" id="UP000054558">
    <property type="component" value="Unassembled WGS sequence"/>
</dbReference>
<dbReference type="InterPro" id="IPR013087">
    <property type="entry name" value="Znf_C2H2_type"/>
</dbReference>
<evidence type="ECO:0000256" key="1">
    <source>
        <dbReference type="SAM" id="Phobius"/>
    </source>
</evidence>